<evidence type="ECO:0000313" key="12">
    <source>
        <dbReference type="Proteomes" id="UP000193467"/>
    </source>
</evidence>
<feature type="transmembrane region" description="Helical" evidence="9">
    <location>
        <begin position="89"/>
        <end position="108"/>
    </location>
</feature>
<feature type="transmembrane region" description="Helical" evidence="9">
    <location>
        <begin position="469"/>
        <end position="487"/>
    </location>
</feature>
<accession>A0A1Y2G2M1</accession>
<dbReference type="AlphaFoldDB" id="A0A1Y2G2M1"/>
<evidence type="ECO:0000256" key="5">
    <source>
        <dbReference type="ARBA" id="ARBA00022989"/>
    </source>
</evidence>
<dbReference type="Gene3D" id="3.30.750.24">
    <property type="entry name" value="STAS domain"/>
    <property type="match status" value="1"/>
</dbReference>
<gene>
    <name evidence="11" type="ORF">BCR35DRAFT_274340</name>
</gene>
<dbReference type="CDD" id="cd07042">
    <property type="entry name" value="STAS_SulP_like_sulfate_transporter"/>
    <property type="match status" value="1"/>
</dbReference>
<comment type="similarity">
    <text evidence="2">Belongs to the SLC26A/SulP transporter (TC 2.A.53) family.</text>
</comment>
<dbReference type="FunCoup" id="A0A1Y2G2M1">
    <property type="interactions" value="33"/>
</dbReference>
<sequence length="774" mass="84087">MSQSFTQKAKAFVGYDPVVTDAASTKDALRGATSDLPAAASHYVSRLFPFTKWILNYNLTWLTGDIIAGFTVGLVVVPQSMSYAKIATLDPQIGLYSSFVGVCIYALFATSKDVTIGPVAVMSLEVSKVIAHVQQAEGGADIPSVLIASALALICGCIVLGIGLLRLGWLVEFIPAPAVSGFMTGSAISIAAGQVASLMGYSSKFDTRASTYKVIINSFKYLGSTKRDAAFGLSGLIFLYTVRAICAHFEKHGRTHVIRRAAFFINTLRTAFVIIILTIFAYVHLRHEKNVKNYDISILKTVPSGFQNMGVPVVNRDILSRLASLIPVSTIILLLEHIAISKSFGRVNNYKIDPNQELIAIGVTNIFTPFFGGYPATGSFSRSAIKSKAGVRTPLAGWITAVVVIVAIYALTGAFYWIPNAALSAVIIHAVGDLIASPKQVMAFWLISPIEAIIWFGAVLITIFTTIEIGIYSSVGASAALLLYRIAKPRGQFLGRVRVHPELDESQTQTNGITHRDVYVPLSPDGVRNPKVKVDAPPPGVIVFRLEEAFLYPNASRYVDQVEEYAKLHTRSGQDYSLVSPGDRPWNDPGPNHWQRKKSGSDHETARREAELAKPILRAVVLDFSGVSNVDTTSVQNLVDLRRVLERYAGGEVQFHFATILSPWIKRALLAGGFGRAGEFTHNDRPLEIAAVVPSNTDAIGSDPYFQRRFPASPPPGKAQSFEKDLDIEGGSQERPESLSKGYDEEGPVVSPLTVRFHLDLQSAVNAAAGKEDW</sequence>
<evidence type="ECO:0000256" key="9">
    <source>
        <dbReference type="SAM" id="Phobius"/>
    </source>
</evidence>
<protein>
    <submittedName>
        <fullName evidence="11">Putative sulfate permease</fullName>
    </submittedName>
</protein>
<evidence type="ECO:0000256" key="1">
    <source>
        <dbReference type="ARBA" id="ARBA00004141"/>
    </source>
</evidence>
<dbReference type="FunFam" id="3.30.750.24:FF:000046">
    <property type="entry name" value="Solute carrier family 26 (Sodium-independent sulfate anion transporter), member 11"/>
    <property type="match status" value="1"/>
</dbReference>
<dbReference type="GO" id="GO:0015116">
    <property type="term" value="F:sulfate transmembrane transporter activity"/>
    <property type="evidence" value="ECO:0007669"/>
    <property type="project" value="UniProtKB-ARBA"/>
</dbReference>
<feature type="transmembrane region" description="Helical" evidence="9">
    <location>
        <begin position="261"/>
        <end position="283"/>
    </location>
</feature>
<evidence type="ECO:0000256" key="7">
    <source>
        <dbReference type="ARBA" id="ARBA00054315"/>
    </source>
</evidence>
<dbReference type="GO" id="GO:1902434">
    <property type="term" value="P:sulfate import across plasma membrane"/>
    <property type="evidence" value="ECO:0007669"/>
    <property type="project" value="UniProtKB-ARBA"/>
</dbReference>
<feature type="transmembrane region" description="Helical" evidence="9">
    <location>
        <begin position="59"/>
        <end position="77"/>
    </location>
</feature>
<feature type="compositionally biased region" description="Basic and acidic residues" evidence="8">
    <location>
        <begin position="599"/>
        <end position="608"/>
    </location>
</feature>
<comment type="caution">
    <text evidence="11">The sequence shown here is derived from an EMBL/GenBank/DDBJ whole genome shotgun (WGS) entry which is preliminary data.</text>
</comment>
<evidence type="ECO:0000313" key="11">
    <source>
        <dbReference type="EMBL" id="ORY91614.1"/>
    </source>
</evidence>
<keyword evidence="6 9" id="KW-0472">Membrane</keyword>
<reference evidence="11 12" key="1">
    <citation type="submission" date="2016-07" db="EMBL/GenBank/DDBJ databases">
        <title>Pervasive Adenine N6-methylation of Active Genes in Fungi.</title>
        <authorList>
            <consortium name="DOE Joint Genome Institute"/>
            <person name="Mondo S.J."/>
            <person name="Dannebaum R.O."/>
            <person name="Kuo R.C."/>
            <person name="Labutti K."/>
            <person name="Haridas S."/>
            <person name="Kuo A."/>
            <person name="Salamov A."/>
            <person name="Ahrendt S.R."/>
            <person name="Lipzen A."/>
            <person name="Sullivan W."/>
            <person name="Andreopoulos W.B."/>
            <person name="Clum A."/>
            <person name="Lindquist E."/>
            <person name="Daum C."/>
            <person name="Ramamoorthy G.K."/>
            <person name="Gryganskyi A."/>
            <person name="Culley D."/>
            <person name="Magnuson J.K."/>
            <person name="James T.Y."/>
            <person name="O'Malley M.A."/>
            <person name="Stajich J.E."/>
            <person name="Spatafora J.W."/>
            <person name="Visel A."/>
            <person name="Grigoriev I.V."/>
        </authorList>
    </citation>
    <scope>NUCLEOTIDE SEQUENCE [LARGE SCALE GENOMIC DNA]</scope>
    <source>
        <strain evidence="11 12">62-1032</strain>
    </source>
</reference>
<dbReference type="InterPro" id="IPR011547">
    <property type="entry name" value="SLC26A/SulP_dom"/>
</dbReference>
<evidence type="ECO:0000256" key="6">
    <source>
        <dbReference type="ARBA" id="ARBA00023136"/>
    </source>
</evidence>
<feature type="compositionally biased region" description="Basic and acidic residues" evidence="8">
    <location>
        <begin position="721"/>
        <end position="744"/>
    </location>
</feature>
<feature type="transmembrane region" description="Helical" evidence="9">
    <location>
        <begin position="389"/>
        <end position="411"/>
    </location>
</feature>
<dbReference type="STRING" id="106004.A0A1Y2G2M1"/>
<keyword evidence="5 9" id="KW-1133">Transmembrane helix</keyword>
<dbReference type="PANTHER" id="PTHR11814">
    <property type="entry name" value="SULFATE TRANSPORTER"/>
    <property type="match status" value="1"/>
</dbReference>
<feature type="transmembrane region" description="Helical" evidence="9">
    <location>
        <begin position="229"/>
        <end position="249"/>
    </location>
</feature>
<evidence type="ECO:0000256" key="4">
    <source>
        <dbReference type="ARBA" id="ARBA00022692"/>
    </source>
</evidence>
<feature type="transmembrane region" description="Helical" evidence="9">
    <location>
        <begin position="179"/>
        <end position="201"/>
    </location>
</feature>
<evidence type="ECO:0000256" key="3">
    <source>
        <dbReference type="ARBA" id="ARBA00022448"/>
    </source>
</evidence>
<comment type="function">
    <text evidence="7">High affinity uptake of sulfate into the cell.</text>
</comment>
<dbReference type="NCBIfam" id="TIGR00815">
    <property type="entry name" value="sulP"/>
    <property type="match status" value="1"/>
</dbReference>
<feature type="region of interest" description="Disordered" evidence="8">
    <location>
        <begin position="703"/>
        <end position="747"/>
    </location>
</feature>
<feature type="transmembrane region" description="Helical" evidence="9">
    <location>
        <begin position="318"/>
        <end position="340"/>
    </location>
</feature>
<proteinExistence type="inferred from homology"/>
<dbReference type="SUPFAM" id="SSF52091">
    <property type="entry name" value="SpoIIaa-like"/>
    <property type="match status" value="1"/>
</dbReference>
<keyword evidence="12" id="KW-1185">Reference proteome</keyword>
<keyword evidence="3" id="KW-0813">Transport</keyword>
<evidence type="ECO:0000259" key="10">
    <source>
        <dbReference type="PROSITE" id="PS50801"/>
    </source>
</evidence>
<feature type="transmembrane region" description="Helical" evidence="9">
    <location>
        <begin position="145"/>
        <end position="167"/>
    </location>
</feature>
<dbReference type="Proteomes" id="UP000193467">
    <property type="component" value="Unassembled WGS sequence"/>
</dbReference>
<feature type="region of interest" description="Disordered" evidence="8">
    <location>
        <begin position="574"/>
        <end position="608"/>
    </location>
</feature>
<comment type="subcellular location">
    <subcellularLocation>
        <location evidence="1">Membrane</location>
        <topology evidence="1">Multi-pass membrane protein</topology>
    </subcellularLocation>
</comment>
<dbReference type="InParanoid" id="A0A1Y2G2M1"/>
<dbReference type="EMBL" id="MCGR01000002">
    <property type="protein sequence ID" value="ORY91614.1"/>
    <property type="molecule type" value="Genomic_DNA"/>
</dbReference>
<dbReference type="InterPro" id="IPR001902">
    <property type="entry name" value="SLC26A/SulP_fam"/>
</dbReference>
<dbReference type="Pfam" id="PF01740">
    <property type="entry name" value="STAS"/>
    <property type="match status" value="1"/>
</dbReference>
<dbReference type="Pfam" id="PF00916">
    <property type="entry name" value="Sulfate_transp"/>
    <property type="match status" value="1"/>
</dbReference>
<dbReference type="InterPro" id="IPR002645">
    <property type="entry name" value="STAS_dom"/>
</dbReference>
<evidence type="ECO:0000256" key="8">
    <source>
        <dbReference type="SAM" id="MobiDB-lite"/>
    </source>
</evidence>
<feature type="domain" description="STAS" evidence="10">
    <location>
        <begin position="539"/>
        <end position="703"/>
    </location>
</feature>
<dbReference type="GO" id="GO:0016020">
    <property type="term" value="C:membrane"/>
    <property type="evidence" value="ECO:0007669"/>
    <property type="project" value="UniProtKB-SubCell"/>
</dbReference>
<evidence type="ECO:0000256" key="2">
    <source>
        <dbReference type="ARBA" id="ARBA00008692"/>
    </source>
</evidence>
<dbReference type="PROSITE" id="PS50801">
    <property type="entry name" value="STAS"/>
    <property type="match status" value="1"/>
</dbReference>
<dbReference type="InterPro" id="IPR036513">
    <property type="entry name" value="STAS_dom_sf"/>
</dbReference>
<dbReference type="OrthoDB" id="288203at2759"/>
<feature type="transmembrane region" description="Helical" evidence="9">
    <location>
        <begin position="443"/>
        <end position="463"/>
    </location>
</feature>
<name>A0A1Y2G2M1_9BASI</name>
<organism evidence="11 12">
    <name type="scientific">Leucosporidium creatinivorum</name>
    <dbReference type="NCBI Taxonomy" id="106004"/>
    <lineage>
        <taxon>Eukaryota</taxon>
        <taxon>Fungi</taxon>
        <taxon>Dikarya</taxon>
        <taxon>Basidiomycota</taxon>
        <taxon>Pucciniomycotina</taxon>
        <taxon>Microbotryomycetes</taxon>
        <taxon>Leucosporidiales</taxon>
        <taxon>Leucosporidium</taxon>
    </lineage>
</organism>
<keyword evidence="4 9" id="KW-0812">Transmembrane</keyword>